<evidence type="ECO:0000256" key="1">
    <source>
        <dbReference type="ARBA" id="ARBA00022801"/>
    </source>
</evidence>
<dbReference type="InterPro" id="IPR050695">
    <property type="entry name" value="N-acetylmuramoyl_amidase_3"/>
</dbReference>
<dbReference type="PANTHER" id="PTHR30404">
    <property type="entry name" value="N-ACETYLMURAMOYL-L-ALANINE AMIDASE"/>
    <property type="match status" value="1"/>
</dbReference>
<comment type="caution">
    <text evidence="5">The sequence shown here is derived from an EMBL/GenBank/DDBJ whole genome shotgun (WGS) entry which is preliminary data.</text>
</comment>
<dbReference type="EC" id="3.5.1.28" evidence="5"/>
<keyword evidence="6" id="KW-1185">Reference proteome</keyword>
<feature type="signal peptide" evidence="3">
    <location>
        <begin position="1"/>
        <end position="24"/>
    </location>
</feature>
<dbReference type="SUPFAM" id="SSF53187">
    <property type="entry name" value="Zn-dependent exopeptidases"/>
    <property type="match status" value="1"/>
</dbReference>
<feature type="region of interest" description="Disordered" evidence="2">
    <location>
        <begin position="142"/>
        <end position="183"/>
    </location>
</feature>
<reference evidence="6" key="1">
    <citation type="journal article" date="2019" name="Int. J. Syst. Evol. Microbiol.">
        <title>The Global Catalogue of Microorganisms (GCM) 10K type strain sequencing project: providing services to taxonomists for standard genome sequencing and annotation.</title>
        <authorList>
            <consortium name="The Broad Institute Genomics Platform"/>
            <consortium name="The Broad Institute Genome Sequencing Center for Infectious Disease"/>
            <person name="Wu L."/>
            <person name="Ma J."/>
        </authorList>
    </citation>
    <scope>NUCLEOTIDE SEQUENCE [LARGE SCALE GENOMIC DNA]</scope>
    <source>
        <strain evidence="6">CGMCC 1.3240</strain>
    </source>
</reference>
<dbReference type="RefSeq" id="WP_379190723.1">
    <property type="nucleotide sequence ID" value="NZ_JBHSOW010000092.1"/>
</dbReference>
<dbReference type="Pfam" id="PF01520">
    <property type="entry name" value="Amidase_3"/>
    <property type="match status" value="1"/>
</dbReference>
<dbReference type="Gene3D" id="2.60.40.3500">
    <property type="match status" value="1"/>
</dbReference>
<keyword evidence="1 5" id="KW-0378">Hydrolase</keyword>
<dbReference type="EMBL" id="JBHSOW010000092">
    <property type="protein sequence ID" value="MFC5652086.1"/>
    <property type="molecule type" value="Genomic_DNA"/>
</dbReference>
<evidence type="ECO:0000256" key="3">
    <source>
        <dbReference type="SAM" id="SignalP"/>
    </source>
</evidence>
<evidence type="ECO:0000256" key="2">
    <source>
        <dbReference type="SAM" id="MobiDB-lite"/>
    </source>
</evidence>
<dbReference type="GO" id="GO:0008745">
    <property type="term" value="F:N-acetylmuramoyl-L-alanine amidase activity"/>
    <property type="evidence" value="ECO:0007669"/>
    <property type="project" value="UniProtKB-EC"/>
</dbReference>
<gene>
    <name evidence="5" type="ORF">ACFPYJ_23820</name>
</gene>
<dbReference type="InterPro" id="IPR012854">
    <property type="entry name" value="Cu_amine_oxidase-like_N"/>
</dbReference>
<organism evidence="5 6">
    <name type="scientific">Paenibacillus solisilvae</name>
    <dbReference type="NCBI Taxonomy" id="2486751"/>
    <lineage>
        <taxon>Bacteria</taxon>
        <taxon>Bacillati</taxon>
        <taxon>Bacillota</taxon>
        <taxon>Bacilli</taxon>
        <taxon>Bacillales</taxon>
        <taxon>Paenibacillaceae</taxon>
        <taxon>Paenibacillus</taxon>
    </lineage>
</organism>
<dbReference type="Proteomes" id="UP001596047">
    <property type="component" value="Unassembled WGS sequence"/>
</dbReference>
<dbReference type="CDD" id="cd02696">
    <property type="entry name" value="MurNAc-LAA"/>
    <property type="match status" value="1"/>
</dbReference>
<feature type="domain" description="MurNAc-LAA" evidence="4">
    <location>
        <begin position="381"/>
        <end position="489"/>
    </location>
</feature>
<evidence type="ECO:0000313" key="5">
    <source>
        <dbReference type="EMBL" id="MFC5652086.1"/>
    </source>
</evidence>
<accession>A0ABW0W1Q1</accession>
<name>A0ABW0W1Q1_9BACL</name>
<dbReference type="InterPro" id="IPR002508">
    <property type="entry name" value="MurNAc-LAA_cat"/>
</dbReference>
<protein>
    <submittedName>
        <fullName evidence="5">N-acetylmuramoyl-L-alanine amidase</fullName>
        <ecNumber evidence="5">3.5.1.28</ecNumber>
    </submittedName>
</protein>
<dbReference type="InterPro" id="IPR036582">
    <property type="entry name" value="Mao_N_sf"/>
</dbReference>
<keyword evidence="3" id="KW-0732">Signal</keyword>
<feature type="compositionally biased region" description="Gly residues" evidence="2">
    <location>
        <begin position="146"/>
        <end position="173"/>
    </location>
</feature>
<dbReference type="Gene3D" id="3.30.457.10">
    <property type="entry name" value="Copper amine oxidase-like, N-terminal domain"/>
    <property type="match status" value="1"/>
</dbReference>
<evidence type="ECO:0000313" key="6">
    <source>
        <dbReference type="Proteomes" id="UP001596047"/>
    </source>
</evidence>
<feature type="chain" id="PRO_5045417785" evidence="3">
    <location>
        <begin position="25"/>
        <end position="495"/>
    </location>
</feature>
<dbReference type="SUPFAM" id="SSF55383">
    <property type="entry name" value="Copper amine oxidase, domain N"/>
    <property type="match status" value="2"/>
</dbReference>
<dbReference type="Gene3D" id="3.40.630.40">
    <property type="entry name" value="Zn-dependent exopeptidases"/>
    <property type="match status" value="1"/>
</dbReference>
<dbReference type="PANTHER" id="PTHR30404:SF0">
    <property type="entry name" value="N-ACETYLMURAMOYL-L-ALANINE AMIDASE AMIC"/>
    <property type="match status" value="1"/>
</dbReference>
<sequence>MKKFVTVIMLLALFVSLFPGEVGAAVVPKLYLNGKQLQTTTEPQIVGQSTLVPIRTVTQGLGFDVEWSSPNVNISNGTTSMVLTIGSKTAVVNNSKVALGVPAISMKNTTMVPLRFVSENFGLDVFWDVVSKSVYLYQKVEPPSSGDGGNGSMDPGSGSGTGNGSDGNNGSGGSPTDPGSESPAAALKAVEFDGLASIYLPYNGEFGTVKTEVLHSPERIVVDLPNMNFDPTFTPAFTSNASAMLGEIVVDTHPSLQKIRYSYYSDKPSTVRVVLDLGAATNFQVSNEDHIVRIDLLDVTGPVVVPPPENPDKPGTGVFKVVLDAGHGAKDPGAYSVNGRHEKEYNLSVTLKVKALLDKEPRIKPYLTRSHDTFVELNDRAMFANDLKADLFISFHANSASSGTVSGSETYYNRANSKALADVLHKHLVAGTGLADRKVRQAGFVVIKKTTMPAVLLEAGYLSNKGDSSILFSDAKQNKIAEEIVKGIKEYLKLN</sequence>
<dbReference type="Pfam" id="PF07833">
    <property type="entry name" value="Cu_amine_oxidN1"/>
    <property type="match status" value="1"/>
</dbReference>
<dbReference type="SMART" id="SM00646">
    <property type="entry name" value="Ami_3"/>
    <property type="match status" value="1"/>
</dbReference>
<evidence type="ECO:0000259" key="4">
    <source>
        <dbReference type="SMART" id="SM00646"/>
    </source>
</evidence>
<proteinExistence type="predicted"/>